<evidence type="ECO:0000256" key="2">
    <source>
        <dbReference type="SAM" id="MobiDB-lite"/>
    </source>
</evidence>
<organism evidence="5 6">
    <name type="scientific">Clohesyomyces aquaticus</name>
    <dbReference type="NCBI Taxonomy" id="1231657"/>
    <lineage>
        <taxon>Eukaryota</taxon>
        <taxon>Fungi</taxon>
        <taxon>Dikarya</taxon>
        <taxon>Ascomycota</taxon>
        <taxon>Pezizomycotina</taxon>
        <taxon>Dothideomycetes</taxon>
        <taxon>Pleosporomycetidae</taxon>
        <taxon>Pleosporales</taxon>
        <taxon>Lindgomycetaceae</taxon>
        <taxon>Clohesyomyces</taxon>
    </lineage>
</organism>
<keyword evidence="1" id="KW-0479">Metal-binding</keyword>
<dbReference type="STRING" id="1231657.A0A1Y1Y7K6"/>
<accession>A0A1Y1Y7K6</accession>
<evidence type="ECO:0000259" key="4">
    <source>
        <dbReference type="PROSITE" id="PS50089"/>
    </source>
</evidence>
<dbReference type="SMART" id="SM00240">
    <property type="entry name" value="FHA"/>
    <property type="match status" value="1"/>
</dbReference>
<dbReference type="Pfam" id="PF13639">
    <property type="entry name" value="zf-RING_2"/>
    <property type="match status" value="1"/>
</dbReference>
<dbReference type="InterPro" id="IPR050923">
    <property type="entry name" value="Cell_Proc_Reg/RNA_Proc"/>
</dbReference>
<proteinExistence type="predicted"/>
<dbReference type="GO" id="GO:0008270">
    <property type="term" value="F:zinc ion binding"/>
    <property type="evidence" value="ECO:0007669"/>
    <property type="project" value="UniProtKB-KW"/>
</dbReference>
<dbReference type="PANTHER" id="PTHR23308">
    <property type="entry name" value="NUCLEAR INHIBITOR OF PROTEIN PHOSPHATASE-1"/>
    <property type="match status" value="1"/>
</dbReference>
<dbReference type="Gene3D" id="3.30.40.10">
    <property type="entry name" value="Zinc/RING finger domain, C3HC4 (zinc finger)"/>
    <property type="match status" value="1"/>
</dbReference>
<dbReference type="InterPro" id="IPR001841">
    <property type="entry name" value="Znf_RING"/>
</dbReference>
<dbReference type="OrthoDB" id="444265at2759"/>
<dbReference type="SMART" id="SM00184">
    <property type="entry name" value="RING"/>
    <property type="match status" value="1"/>
</dbReference>
<dbReference type="InterPro" id="IPR000253">
    <property type="entry name" value="FHA_dom"/>
</dbReference>
<dbReference type="CDD" id="cd22676">
    <property type="entry name" value="FHA_SNIP1_DDL-like"/>
    <property type="match status" value="1"/>
</dbReference>
<feature type="region of interest" description="Disordered" evidence="2">
    <location>
        <begin position="1"/>
        <end position="23"/>
    </location>
</feature>
<dbReference type="Pfam" id="PF00498">
    <property type="entry name" value="FHA"/>
    <property type="match status" value="1"/>
</dbReference>
<evidence type="ECO:0000313" key="5">
    <source>
        <dbReference type="EMBL" id="ORX93716.1"/>
    </source>
</evidence>
<dbReference type="InterPro" id="IPR008984">
    <property type="entry name" value="SMAD_FHA_dom_sf"/>
</dbReference>
<dbReference type="SUPFAM" id="SSF57850">
    <property type="entry name" value="RING/U-box"/>
    <property type="match status" value="1"/>
</dbReference>
<comment type="caution">
    <text evidence="5">The sequence shown here is derived from an EMBL/GenBank/DDBJ whole genome shotgun (WGS) entry which is preliminary data.</text>
</comment>
<dbReference type="EMBL" id="MCFA01000330">
    <property type="protein sequence ID" value="ORX93716.1"/>
    <property type="molecule type" value="Genomic_DNA"/>
</dbReference>
<dbReference type="Proteomes" id="UP000193144">
    <property type="component" value="Unassembled WGS sequence"/>
</dbReference>
<reference evidence="5 6" key="1">
    <citation type="submission" date="2016-07" db="EMBL/GenBank/DDBJ databases">
        <title>Pervasive Adenine N6-methylation of Active Genes in Fungi.</title>
        <authorList>
            <consortium name="DOE Joint Genome Institute"/>
            <person name="Mondo S.J."/>
            <person name="Dannebaum R.O."/>
            <person name="Kuo R.C."/>
            <person name="Labutti K."/>
            <person name="Haridas S."/>
            <person name="Kuo A."/>
            <person name="Salamov A."/>
            <person name="Ahrendt S.R."/>
            <person name="Lipzen A."/>
            <person name="Sullivan W."/>
            <person name="Andreopoulos W.B."/>
            <person name="Clum A."/>
            <person name="Lindquist E."/>
            <person name="Daum C."/>
            <person name="Ramamoorthy G.K."/>
            <person name="Gryganskyi A."/>
            <person name="Culley D."/>
            <person name="Magnuson J.K."/>
            <person name="James T.Y."/>
            <person name="O'Malley M.A."/>
            <person name="Stajich J.E."/>
            <person name="Spatafora J.W."/>
            <person name="Visel A."/>
            <person name="Grigoriev I.V."/>
        </authorList>
    </citation>
    <scope>NUCLEOTIDE SEQUENCE [LARGE SCALE GENOMIC DNA]</scope>
    <source>
        <strain evidence="5 6">CBS 115471</strain>
    </source>
</reference>
<dbReference type="Gene3D" id="2.60.200.20">
    <property type="match status" value="1"/>
</dbReference>
<dbReference type="SUPFAM" id="SSF49879">
    <property type="entry name" value="SMAD/FHA domain"/>
    <property type="match status" value="1"/>
</dbReference>
<dbReference type="PROSITE" id="PS50006">
    <property type="entry name" value="FHA_DOMAIN"/>
    <property type="match status" value="1"/>
</dbReference>
<feature type="domain" description="FHA" evidence="3">
    <location>
        <begin position="320"/>
        <end position="396"/>
    </location>
</feature>
<feature type="compositionally biased region" description="Polar residues" evidence="2">
    <location>
        <begin position="1"/>
        <end position="16"/>
    </location>
</feature>
<dbReference type="PROSITE" id="PS50089">
    <property type="entry name" value="ZF_RING_2"/>
    <property type="match status" value="1"/>
</dbReference>
<keyword evidence="6" id="KW-1185">Reference proteome</keyword>
<name>A0A1Y1Y7K6_9PLEO</name>
<gene>
    <name evidence="5" type="ORF">BCR34DRAFT_580343</name>
</gene>
<evidence type="ECO:0000313" key="6">
    <source>
        <dbReference type="Proteomes" id="UP000193144"/>
    </source>
</evidence>
<feature type="domain" description="RING-type" evidence="4">
    <location>
        <begin position="34"/>
        <end position="74"/>
    </location>
</feature>
<evidence type="ECO:0000259" key="3">
    <source>
        <dbReference type="PROSITE" id="PS50006"/>
    </source>
</evidence>
<keyword evidence="1" id="KW-0862">Zinc</keyword>
<evidence type="ECO:0000256" key="1">
    <source>
        <dbReference type="PROSITE-ProRule" id="PRU00175"/>
    </source>
</evidence>
<dbReference type="AlphaFoldDB" id="A0A1Y1Y7K6"/>
<sequence length="426" mass="48487">MQRSTGSPSLGSQQQQHDVERIASSPVGESPVRCLICLDDLQDECEARPCGHDLFHFICLVTWLEHRAACPLCNGDINEVRYEVSGNDKQGKIYKVPESNKGSDASSRLPLRYEDNAVQKRRRIYRDNLYSLHIGSNEQQLAESAYKELSPQLLATDARLISRARAWLRRELRVFQFLNTARDFSQDRRPSNMEFLADLIIAMLKTVDFQDSSGHAEGIIQEYLGRRNTQLFLHELKAWLRSPYESLSAWDLNVQYREANTLPRASNEPNPEAMQCPTVILKYSEPAGARKPCSTQAWRLYVFKDSEIVDTINLSERSVWLFGRDERVVDVVTGHPSCSGQHAVLQFLYLPAKICRKQGGEKREWDRKEDGHGGSVGLYLIDQDSTHGTRLNGEAVESGRYVEIKDKDLIQFGGSRREYVVILPPA</sequence>
<keyword evidence="1" id="KW-0863">Zinc-finger</keyword>
<dbReference type="InterPro" id="IPR013083">
    <property type="entry name" value="Znf_RING/FYVE/PHD"/>
</dbReference>
<protein>
    <submittedName>
        <fullName evidence="5">SMAD/FHA domain-containing protein</fullName>
    </submittedName>
</protein>